<dbReference type="OrthoDB" id="5484at2"/>
<protein>
    <submittedName>
        <fullName evidence="1">Uncharacterized protein</fullName>
    </submittedName>
</protein>
<evidence type="ECO:0000313" key="2">
    <source>
        <dbReference type="Proteomes" id="UP000002030"/>
    </source>
</evidence>
<dbReference type="EnsemblBacteria" id="ACZ18841">
    <property type="protein sequence ID" value="ACZ18841"/>
    <property type="gene ID" value="Taci_0605"/>
</dbReference>
<gene>
    <name evidence="1" type="ordered locus">Taci_0605</name>
</gene>
<dbReference type="HOGENOM" id="CLU_2353688_0_0_0"/>
<accession>D1B988</accession>
<dbReference type="Proteomes" id="UP000002030">
    <property type="component" value="Chromosome"/>
</dbReference>
<dbReference type="RefSeq" id="WP_012869357.1">
    <property type="nucleotide sequence ID" value="NC_013522.1"/>
</dbReference>
<keyword evidence="2" id="KW-1185">Reference proteome</keyword>
<name>D1B988_THEAS</name>
<dbReference type="EMBL" id="CP001818">
    <property type="protein sequence ID" value="ACZ18841.1"/>
    <property type="molecule type" value="Genomic_DNA"/>
</dbReference>
<dbReference type="KEGG" id="tai:Taci_0605"/>
<dbReference type="eggNOG" id="ENOG502ZJTF">
    <property type="taxonomic scope" value="Bacteria"/>
</dbReference>
<dbReference type="STRING" id="525903.Taci_0605"/>
<evidence type="ECO:0000313" key="1">
    <source>
        <dbReference type="EMBL" id="ACZ18841.1"/>
    </source>
</evidence>
<organism evidence="1 2">
    <name type="scientific">Thermanaerovibrio acidaminovorans (strain ATCC 49978 / DSM 6589 / Su883)</name>
    <name type="common">Selenomonas acidaminovorans</name>
    <dbReference type="NCBI Taxonomy" id="525903"/>
    <lineage>
        <taxon>Bacteria</taxon>
        <taxon>Thermotogati</taxon>
        <taxon>Synergistota</taxon>
        <taxon>Synergistia</taxon>
        <taxon>Synergistales</taxon>
        <taxon>Synergistaceae</taxon>
        <taxon>Thermanaerovibrio</taxon>
    </lineage>
</organism>
<proteinExistence type="predicted"/>
<sequence length="99" mass="11665">MRIFGAVERSGFPVPGEVSYLYGRSRWDDVSVSPAWPDRVMVRGVRDMDVVYQYRVLEGWEGDIPVTLTYLVARRSYRETDLMFREYGYGKGQFRQWLA</sequence>
<reference evidence="1 2" key="1">
    <citation type="journal article" date="2009" name="Stand. Genomic Sci.">
        <title>Complete genome sequence of Thermanaerovibrio acidaminovorans type strain (Su883).</title>
        <authorList>
            <person name="Chovatia M."/>
            <person name="Sikorski J."/>
            <person name="Schroder M."/>
            <person name="Lapidus A."/>
            <person name="Nolan M."/>
            <person name="Tice H."/>
            <person name="Glavina Del Rio T."/>
            <person name="Copeland A."/>
            <person name="Cheng J.F."/>
            <person name="Lucas S."/>
            <person name="Chen F."/>
            <person name="Bruce D."/>
            <person name="Goodwin L."/>
            <person name="Pitluck S."/>
            <person name="Ivanova N."/>
            <person name="Mavromatis K."/>
            <person name="Ovchinnikova G."/>
            <person name="Pati A."/>
            <person name="Chen A."/>
            <person name="Palaniappan K."/>
            <person name="Land M."/>
            <person name="Hauser L."/>
            <person name="Chang Y.J."/>
            <person name="Jeffries C.D."/>
            <person name="Chain P."/>
            <person name="Saunders E."/>
            <person name="Detter J.C."/>
            <person name="Brettin T."/>
            <person name="Rohde M."/>
            <person name="Goker M."/>
            <person name="Spring S."/>
            <person name="Bristow J."/>
            <person name="Markowitz V."/>
            <person name="Hugenholtz P."/>
            <person name="Kyrpides N.C."/>
            <person name="Klenk H.P."/>
            <person name="Eisen J.A."/>
        </authorList>
    </citation>
    <scope>NUCLEOTIDE SEQUENCE [LARGE SCALE GENOMIC DNA]</scope>
    <source>
        <strain evidence="2">ATCC 49978 / DSM 6589 / Su883</strain>
    </source>
</reference>
<dbReference type="AlphaFoldDB" id="D1B988"/>